<comment type="caution">
    <text evidence="1">The sequence shown here is derived from an EMBL/GenBank/DDBJ whole genome shotgun (WGS) entry which is preliminary data.</text>
</comment>
<proteinExistence type="predicted"/>
<dbReference type="AlphaFoldDB" id="A0A8X6YGH2"/>
<evidence type="ECO:0000313" key="1">
    <source>
        <dbReference type="EMBL" id="GFY70157.1"/>
    </source>
</evidence>
<protein>
    <submittedName>
        <fullName evidence="1">Uncharacterized protein</fullName>
    </submittedName>
</protein>
<keyword evidence="2" id="KW-1185">Reference proteome</keyword>
<sequence>MDTDIDTDKASNNGSPFTRKIYLPSPLYGTCKGRFCCRCLTDGLHVCSFQLDDRPKHASLKAHPHLFLCCHCLMNAVVKFGLVKTVRDQPSWNMRSIKKHLSSVEWWNLSLD</sequence>
<dbReference type="Proteomes" id="UP000886998">
    <property type="component" value="Unassembled WGS sequence"/>
</dbReference>
<accession>A0A8X6YGH2</accession>
<reference evidence="1" key="1">
    <citation type="submission" date="2020-08" db="EMBL/GenBank/DDBJ databases">
        <title>Multicomponent nature underlies the extraordinary mechanical properties of spider dragline silk.</title>
        <authorList>
            <person name="Kono N."/>
            <person name="Nakamura H."/>
            <person name="Mori M."/>
            <person name="Yoshida Y."/>
            <person name="Ohtoshi R."/>
            <person name="Malay A.D."/>
            <person name="Moran D.A.P."/>
            <person name="Tomita M."/>
            <person name="Numata K."/>
            <person name="Arakawa K."/>
        </authorList>
    </citation>
    <scope>NUCLEOTIDE SEQUENCE</scope>
</reference>
<evidence type="ECO:0000313" key="2">
    <source>
        <dbReference type="Proteomes" id="UP000886998"/>
    </source>
</evidence>
<dbReference type="EMBL" id="BMAV01018048">
    <property type="protein sequence ID" value="GFY70157.1"/>
    <property type="molecule type" value="Genomic_DNA"/>
</dbReference>
<organism evidence="1 2">
    <name type="scientific">Trichonephila inaurata madagascariensis</name>
    <dbReference type="NCBI Taxonomy" id="2747483"/>
    <lineage>
        <taxon>Eukaryota</taxon>
        <taxon>Metazoa</taxon>
        <taxon>Ecdysozoa</taxon>
        <taxon>Arthropoda</taxon>
        <taxon>Chelicerata</taxon>
        <taxon>Arachnida</taxon>
        <taxon>Araneae</taxon>
        <taxon>Araneomorphae</taxon>
        <taxon>Entelegynae</taxon>
        <taxon>Araneoidea</taxon>
        <taxon>Nephilidae</taxon>
        <taxon>Trichonephila</taxon>
        <taxon>Trichonephila inaurata</taxon>
    </lineage>
</organism>
<gene>
    <name evidence="1" type="ORF">TNIN_181071</name>
</gene>
<name>A0A8X6YGH2_9ARAC</name>